<evidence type="ECO:0000313" key="11">
    <source>
        <dbReference type="Proteomes" id="UP000695000"/>
    </source>
</evidence>
<dbReference type="Gene3D" id="1.20.272.10">
    <property type="match status" value="1"/>
</dbReference>
<feature type="domain" description="BRCT" evidence="10">
    <location>
        <begin position="274"/>
        <end position="351"/>
    </location>
</feature>
<sequence>MSRNIKSYFNVVYTKKGDKKPSPVKSSKSPANKKLQVISSDEEIPKAQKKNEVKIKKKKTKVIESDSSDEEVKSMKKKAKVKTEEKLIPVNVKKLFGGKVVQSEVKNKKKKQDEDFEKTLQQLDDDFDIDESILDKSMNEAMFEESTPKKTLSKESKLKKEKSSKEDTTVVEVACKKVKHEKDSLNKDKCDNGESSCEMVNTPKKEKMKVEKDTAKVDKTPVSRKRKAEEDLDESGLDPDQERYEKKRYSAMLYKQYLNRSGPVLKGQKEMPKGKPDCLKNLCFLKTGVLESMEKDDMDILVKEHGGRTVSAVSKKVNYMVVGQDPGPSKLEKARSFGIKEITEDELLDMILVKSGMPPKYVKHSEDDDDIVCSPIKESNERRKKNLKEIEKKIKVEPKSPKKEKENKQENVKSKSPKFKEENGKVKNSKKETEEENGKVKAHILANEKTQCSGNKVKSIKNEKESKVAKSVENKVVAVKREVVEVSDDNRSWTEKYKPKDIAGIIGQQGDNSNMKKLISWLTNWYKNHSGKNRPKLVKPSPWAKNDDGAYFKCALLSGSPGVGKTTTATLVAKELGFDVVEFNASDTRSKRLLHEEVAQLLSTKSLATYFKDGSAPTKKHVLLMDEVDGMAGNEDRGGIQELIGLIKNTSVPIICMCNDRQHPKIRSLVNYCMDLRFANPRIEQIRGAMMSICFKEKVKISPDALMEVIKGAGMDIRQTLNNLSMWTAANKNLTVDTAQKESNASKKDTVIGPWEVIRKVFSEEEHKKTSIADKSKLFFYDYSIAPLFVQENYLQVVPHCNKKDLLERVASAADAISMGDIIDKKIRSTNNWSLLESQAMYSSVLPGHYMSGHFGGQINFPGWLGKNSKRTKFQRLMTELQVHMRTTASASKTAVNLDYIYYLRDSIVKPLQKEGSDGVAKSLEVMQAYNLLREDLDSILELSQWPKRKDPMASVESKVKAAFTRAYNKEGAMLPYSINTGTFKKKTSKVESDVYGDVEGEESDDNEDDDDITKDAMIKEKKKPATKTKKETGEGSKKGAGTSKGRAKKAK</sequence>
<dbReference type="PANTHER" id="PTHR23389">
    <property type="entry name" value="CHROMOSOME TRANSMISSION FIDELITY FACTOR 18"/>
    <property type="match status" value="1"/>
</dbReference>
<feature type="compositionally biased region" description="Acidic residues" evidence="9">
    <location>
        <begin position="230"/>
        <end position="239"/>
    </location>
</feature>
<evidence type="ECO:0000256" key="6">
    <source>
        <dbReference type="ARBA" id="ARBA00022840"/>
    </source>
</evidence>
<reference evidence="12" key="1">
    <citation type="submission" date="2025-08" db="UniProtKB">
        <authorList>
            <consortium name="RefSeq"/>
        </authorList>
    </citation>
    <scope>IDENTIFICATION</scope>
    <source>
        <tissue evidence="12">Whole Larva</tissue>
    </source>
</reference>
<evidence type="ECO:0000256" key="2">
    <source>
        <dbReference type="ARBA" id="ARBA00006116"/>
    </source>
</evidence>
<dbReference type="Gene3D" id="3.40.50.10190">
    <property type="entry name" value="BRCT domain"/>
    <property type="match status" value="1"/>
</dbReference>
<dbReference type="Gene3D" id="1.10.8.60">
    <property type="match status" value="1"/>
</dbReference>
<dbReference type="Pfam" id="PF00533">
    <property type="entry name" value="BRCT"/>
    <property type="match status" value="1"/>
</dbReference>
<dbReference type="Pfam" id="PF25361">
    <property type="entry name" value="AAA_lid_RFC1"/>
    <property type="match status" value="1"/>
</dbReference>
<proteinExistence type="inferred from homology"/>
<evidence type="ECO:0000256" key="9">
    <source>
        <dbReference type="SAM" id="MobiDB-lite"/>
    </source>
</evidence>
<evidence type="ECO:0000256" key="7">
    <source>
        <dbReference type="ARBA" id="ARBA00023242"/>
    </source>
</evidence>
<dbReference type="PROSITE" id="PS50172">
    <property type="entry name" value="BRCT"/>
    <property type="match status" value="1"/>
</dbReference>
<gene>
    <name evidence="12" type="primary">LOC108561911</name>
</gene>
<protein>
    <recommendedName>
        <fullName evidence="3 8">Replication factor C subunit 1</fullName>
    </recommendedName>
</protein>
<dbReference type="InterPro" id="IPR012178">
    <property type="entry name" value="RFC1"/>
</dbReference>
<comment type="subcellular location">
    <subcellularLocation>
        <location evidence="1 8">Nucleus</location>
    </subcellularLocation>
</comment>
<evidence type="ECO:0000256" key="8">
    <source>
        <dbReference type="PIRNR" id="PIRNR036578"/>
    </source>
</evidence>
<keyword evidence="11" id="KW-1185">Reference proteome</keyword>
<evidence type="ECO:0000256" key="4">
    <source>
        <dbReference type="ARBA" id="ARBA00022705"/>
    </source>
</evidence>
<dbReference type="Pfam" id="PF08519">
    <property type="entry name" value="RFC1"/>
    <property type="match status" value="1"/>
</dbReference>
<feature type="region of interest" description="Disordered" evidence="9">
    <location>
        <begin position="16"/>
        <end position="35"/>
    </location>
</feature>
<dbReference type="Gene3D" id="3.40.50.300">
    <property type="entry name" value="P-loop containing nucleotide triphosphate hydrolases"/>
    <property type="match status" value="1"/>
</dbReference>
<dbReference type="SUPFAM" id="SSF52113">
    <property type="entry name" value="BRCT domain"/>
    <property type="match status" value="1"/>
</dbReference>
<dbReference type="InterPro" id="IPR003593">
    <property type="entry name" value="AAA+_ATPase"/>
</dbReference>
<keyword evidence="7 8" id="KW-0539">Nucleus</keyword>
<dbReference type="InterPro" id="IPR047854">
    <property type="entry name" value="RFC_lid"/>
</dbReference>
<feature type="compositionally biased region" description="Basic and acidic residues" evidence="9">
    <location>
        <begin position="203"/>
        <end position="221"/>
    </location>
</feature>
<feature type="compositionally biased region" description="Low complexity" evidence="9">
    <location>
        <begin position="23"/>
        <end position="34"/>
    </location>
</feature>
<dbReference type="Proteomes" id="UP000695000">
    <property type="component" value="Unplaced"/>
</dbReference>
<dbReference type="SMART" id="SM00382">
    <property type="entry name" value="AAA"/>
    <property type="match status" value="1"/>
</dbReference>
<dbReference type="InterPro" id="IPR008921">
    <property type="entry name" value="DNA_pol3_clamp-load_cplx_C"/>
</dbReference>
<comment type="similarity">
    <text evidence="2 8">Belongs to the activator 1 large subunit family.</text>
</comment>
<name>A0ABM1MMW9_NICVS</name>
<evidence type="ECO:0000256" key="5">
    <source>
        <dbReference type="ARBA" id="ARBA00022741"/>
    </source>
</evidence>
<evidence type="ECO:0000256" key="1">
    <source>
        <dbReference type="ARBA" id="ARBA00004123"/>
    </source>
</evidence>
<dbReference type="InterPro" id="IPR003959">
    <property type="entry name" value="ATPase_AAA_core"/>
</dbReference>
<dbReference type="RefSeq" id="XP_017775919.1">
    <property type="nucleotide sequence ID" value="XM_017920430.1"/>
</dbReference>
<dbReference type="CDD" id="cd00009">
    <property type="entry name" value="AAA"/>
    <property type="match status" value="1"/>
</dbReference>
<dbReference type="GeneID" id="108561911"/>
<dbReference type="SUPFAM" id="SSF48019">
    <property type="entry name" value="post-AAA+ oligomerization domain-like"/>
    <property type="match status" value="1"/>
</dbReference>
<accession>A0ABM1MMW9</accession>
<feature type="region of interest" description="Disordered" evidence="9">
    <location>
        <begin position="140"/>
        <end position="166"/>
    </location>
</feature>
<evidence type="ECO:0000313" key="12">
    <source>
        <dbReference type="RefSeq" id="XP_017775919.1"/>
    </source>
</evidence>
<dbReference type="InterPro" id="IPR036420">
    <property type="entry name" value="BRCT_dom_sf"/>
</dbReference>
<organism evidence="11 12">
    <name type="scientific">Nicrophorus vespilloides</name>
    <name type="common">Boreal carrion beetle</name>
    <dbReference type="NCBI Taxonomy" id="110193"/>
    <lineage>
        <taxon>Eukaryota</taxon>
        <taxon>Metazoa</taxon>
        <taxon>Ecdysozoa</taxon>
        <taxon>Arthropoda</taxon>
        <taxon>Hexapoda</taxon>
        <taxon>Insecta</taxon>
        <taxon>Pterygota</taxon>
        <taxon>Neoptera</taxon>
        <taxon>Endopterygota</taxon>
        <taxon>Coleoptera</taxon>
        <taxon>Polyphaga</taxon>
        <taxon>Staphyliniformia</taxon>
        <taxon>Silphidae</taxon>
        <taxon>Nicrophorinae</taxon>
        <taxon>Nicrophorus</taxon>
    </lineage>
</organism>
<dbReference type="InterPro" id="IPR013725">
    <property type="entry name" value="DNA_replication_fac_RFC1_C"/>
</dbReference>
<dbReference type="CDD" id="cd18140">
    <property type="entry name" value="HLD_clamp_RFC"/>
    <property type="match status" value="1"/>
</dbReference>
<dbReference type="PIRSF" id="PIRSF036578">
    <property type="entry name" value="RFC1"/>
    <property type="match status" value="1"/>
</dbReference>
<feature type="compositionally biased region" description="Basic and acidic residues" evidence="9">
    <location>
        <begin position="146"/>
        <end position="166"/>
    </location>
</feature>
<evidence type="ECO:0000256" key="3">
    <source>
        <dbReference type="ARBA" id="ARBA00020401"/>
    </source>
</evidence>
<keyword evidence="6 8" id="KW-0067">ATP-binding</keyword>
<keyword evidence="5 8" id="KW-0547">Nucleotide-binding</keyword>
<feature type="compositionally biased region" description="Basic and acidic residues" evidence="9">
    <location>
        <begin position="1029"/>
        <end position="1038"/>
    </location>
</feature>
<feature type="compositionally biased region" description="Basic and acidic residues" evidence="9">
    <location>
        <begin position="387"/>
        <end position="439"/>
    </location>
</feature>
<feature type="region of interest" description="Disordered" evidence="9">
    <location>
        <begin position="182"/>
        <end position="244"/>
    </location>
</feature>
<dbReference type="InterPro" id="IPR001357">
    <property type="entry name" value="BRCT_dom"/>
</dbReference>
<dbReference type="SUPFAM" id="SSF52540">
    <property type="entry name" value="P-loop containing nucleoside triphosphate hydrolases"/>
    <property type="match status" value="1"/>
</dbReference>
<feature type="compositionally biased region" description="Basic and acidic residues" evidence="9">
    <location>
        <begin position="182"/>
        <end position="192"/>
    </location>
</feature>
<feature type="region of interest" description="Disordered" evidence="9">
    <location>
        <begin position="360"/>
        <end position="439"/>
    </location>
</feature>
<dbReference type="InterPro" id="IPR027417">
    <property type="entry name" value="P-loop_NTPase"/>
</dbReference>
<dbReference type="Pfam" id="PF00004">
    <property type="entry name" value="AAA"/>
    <property type="match status" value="1"/>
</dbReference>
<feature type="region of interest" description="Disordered" evidence="9">
    <location>
        <begin position="990"/>
        <end position="1052"/>
    </location>
</feature>
<keyword evidence="4 8" id="KW-0235">DNA replication</keyword>
<evidence type="ECO:0000259" key="10">
    <source>
        <dbReference type="PROSITE" id="PS50172"/>
    </source>
</evidence>
<dbReference type="SMART" id="SM00292">
    <property type="entry name" value="BRCT"/>
    <property type="match status" value="1"/>
</dbReference>
<feature type="compositionally biased region" description="Acidic residues" evidence="9">
    <location>
        <begin position="995"/>
        <end position="1013"/>
    </location>
</feature>
<dbReference type="PANTHER" id="PTHR23389:SF6">
    <property type="entry name" value="REPLICATION FACTOR C SUBUNIT 1"/>
    <property type="match status" value="1"/>
</dbReference>